<feature type="signal peptide" evidence="1">
    <location>
        <begin position="1"/>
        <end position="26"/>
    </location>
</feature>
<organism evidence="2 3">
    <name type="scientific">Lentinula aciculospora</name>
    <dbReference type="NCBI Taxonomy" id="153920"/>
    <lineage>
        <taxon>Eukaryota</taxon>
        <taxon>Fungi</taxon>
        <taxon>Dikarya</taxon>
        <taxon>Basidiomycota</taxon>
        <taxon>Agaricomycotina</taxon>
        <taxon>Agaricomycetes</taxon>
        <taxon>Agaricomycetidae</taxon>
        <taxon>Agaricales</taxon>
        <taxon>Marasmiineae</taxon>
        <taxon>Omphalotaceae</taxon>
        <taxon>Lentinula</taxon>
    </lineage>
</organism>
<reference evidence="2" key="1">
    <citation type="submission" date="2022-08" db="EMBL/GenBank/DDBJ databases">
        <title>A Global Phylogenomic Analysis of the Shiitake Genus Lentinula.</title>
        <authorList>
            <consortium name="DOE Joint Genome Institute"/>
            <person name="Sierra-Patev S."/>
            <person name="Min B."/>
            <person name="Naranjo-Ortiz M."/>
            <person name="Looney B."/>
            <person name="Konkel Z."/>
            <person name="Slot J.C."/>
            <person name="Sakamoto Y."/>
            <person name="Steenwyk J.L."/>
            <person name="Rokas A."/>
            <person name="Carro J."/>
            <person name="Camarero S."/>
            <person name="Ferreira P."/>
            <person name="Molpeceres G."/>
            <person name="Ruiz-Duenas F.J."/>
            <person name="Serrano A."/>
            <person name="Henrissat B."/>
            <person name="Drula E."/>
            <person name="Hughes K.W."/>
            <person name="Mata J.L."/>
            <person name="Ishikawa N.K."/>
            <person name="Vargas-Isla R."/>
            <person name="Ushijima S."/>
            <person name="Smith C.A."/>
            <person name="Ahrendt S."/>
            <person name="Andreopoulos W."/>
            <person name="He G."/>
            <person name="Labutti K."/>
            <person name="Lipzen A."/>
            <person name="Ng V."/>
            <person name="Riley R."/>
            <person name="Sandor L."/>
            <person name="Barry K."/>
            <person name="Martinez A.T."/>
            <person name="Xiao Y."/>
            <person name="Gibbons J.G."/>
            <person name="Terashima K."/>
            <person name="Grigoriev I.V."/>
            <person name="Hibbett D.S."/>
        </authorList>
    </citation>
    <scope>NUCLEOTIDE SEQUENCE</scope>
    <source>
        <strain evidence="2">JLM2183</strain>
    </source>
</reference>
<protein>
    <submittedName>
        <fullName evidence="2">Uncharacterized protein</fullName>
    </submittedName>
</protein>
<gene>
    <name evidence="2" type="ORF">J3R30DRAFT_3405770</name>
</gene>
<accession>A0A9W9A7J0</accession>
<name>A0A9W9A7J0_9AGAR</name>
<proteinExistence type="predicted"/>
<keyword evidence="3" id="KW-1185">Reference proteome</keyword>
<dbReference type="EMBL" id="JAOTPV010000014">
    <property type="protein sequence ID" value="KAJ4475484.1"/>
    <property type="molecule type" value="Genomic_DNA"/>
</dbReference>
<evidence type="ECO:0000313" key="3">
    <source>
        <dbReference type="Proteomes" id="UP001150266"/>
    </source>
</evidence>
<sequence>MHFRHPRTNIGTHLIFALTLVSSAFAAALPRARSLSTLFTLRTSNSQVEEVMDQYQSLVTSRKNNLETRGATVSTPYLAIEMTDLSRVRVTTKVDDLDLLGATHTAVIRKSRSSSDTIAHIYFPNKERPKDKGWYDTIIQGKVQRATVQLLIRVLIKMKAEVPKVMEFQFHDYLDKPTPNYSLGKYEMVVKLWMGSKEGPKNENDKGWLEYKARVSESSHFPMEGLYIPMCEILSLEGRPLSRGNSSEPGTATIRWVNTASPEDHTPGDHRTQLPGTPILKKQLEGHLYLCMNRKLSGQVSSDSKGNEKTVVSILFQYPF</sequence>
<evidence type="ECO:0000256" key="1">
    <source>
        <dbReference type="SAM" id="SignalP"/>
    </source>
</evidence>
<evidence type="ECO:0000313" key="2">
    <source>
        <dbReference type="EMBL" id="KAJ4475484.1"/>
    </source>
</evidence>
<keyword evidence="1" id="KW-0732">Signal</keyword>
<feature type="chain" id="PRO_5040908835" evidence="1">
    <location>
        <begin position="27"/>
        <end position="320"/>
    </location>
</feature>
<comment type="caution">
    <text evidence="2">The sequence shown here is derived from an EMBL/GenBank/DDBJ whole genome shotgun (WGS) entry which is preliminary data.</text>
</comment>
<dbReference type="Proteomes" id="UP001150266">
    <property type="component" value="Unassembled WGS sequence"/>
</dbReference>
<dbReference type="AlphaFoldDB" id="A0A9W9A7J0"/>